<organism evidence="1 2">
    <name type="scientific">Culicoidibacter larvae</name>
    <dbReference type="NCBI Taxonomy" id="2579976"/>
    <lineage>
        <taxon>Bacteria</taxon>
        <taxon>Bacillati</taxon>
        <taxon>Bacillota</taxon>
        <taxon>Culicoidibacteria</taxon>
        <taxon>Culicoidibacterales</taxon>
        <taxon>Culicoidibacteraceae</taxon>
        <taxon>Culicoidibacter</taxon>
    </lineage>
</organism>
<keyword evidence="2" id="KW-1185">Reference proteome</keyword>
<dbReference type="Proteomes" id="UP000306912">
    <property type="component" value="Unassembled WGS sequence"/>
</dbReference>
<dbReference type="EMBL" id="VBWP01000006">
    <property type="protein sequence ID" value="TLG72960.1"/>
    <property type="molecule type" value="Genomic_DNA"/>
</dbReference>
<comment type="caution">
    <text evidence="1">The sequence shown here is derived from an EMBL/GenBank/DDBJ whole genome shotgun (WGS) entry which is preliminary data.</text>
</comment>
<evidence type="ECO:0000313" key="1">
    <source>
        <dbReference type="EMBL" id="TLG72960.1"/>
    </source>
</evidence>
<proteinExistence type="predicted"/>
<sequence length="170" mass="20199">MITMQYKIKLPNDYDMDIIRKRVQLNGMKTDGFQDLIFKAYLISENEHNKQYAPLYLWENQEGMNKFIFDGYFDNILNSFYWTTINIAVPITVDITNNLANAKYVLEVEHPIVPTTSMKKPNFTYPNENCFGKILTYNPDKWQYSEFYFYQELPPQTIQGSVYEILHISE</sequence>
<dbReference type="InParanoid" id="A0A5R8QAR7"/>
<protein>
    <submittedName>
        <fullName evidence="1">DUF4865 family protein</fullName>
    </submittedName>
</protein>
<dbReference type="Pfam" id="PF16157">
    <property type="entry name" value="DUF4865"/>
    <property type="match status" value="1"/>
</dbReference>
<name>A0A5R8QAR7_9FIRM</name>
<evidence type="ECO:0000313" key="2">
    <source>
        <dbReference type="Proteomes" id="UP000306912"/>
    </source>
</evidence>
<dbReference type="OrthoDB" id="2065010at2"/>
<reference evidence="1 2" key="1">
    <citation type="submission" date="2019-05" db="EMBL/GenBank/DDBJ databases">
        <title>Culicoidintestinum kansasii gen. nov., sp. nov. from the gastrointestinal tract of the biting midge, Culicoides sonorensis.</title>
        <authorList>
            <person name="Neupane S."/>
            <person name="Ghosh A."/>
            <person name="Gunther S."/>
            <person name="Martin K."/>
            <person name="Zurek L."/>
        </authorList>
    </citation>
    <scope>NUCLEOTIDE SEQUENCE [LARGE SCALE GENOMIC DNA]</scope>
    <source>
        <strain evidence="1 2">CS-1</strain>
    </source>
</reference>
<accession>A0A5R8QAR7</accession>
<gene>
    <name evidence="1" type="ORF">FEZ08_07890</name>
</gene>
<dbReference type="InterPro" id="IPR032349">
    <property type="entry name" value="DUF4865"/>
</dbReference>
<dbReference type="AlphaFoldDB" id="A0A5R8QAR7"/>
<dbReference type="RefSeq" id="WP_138191186.1">
    <property type="nucleotide sequence ID" value="NZ_VBWP01000006.1"/>
</dbReference>